<dbReference type="RefSeq" id="WP_190763958.1">
    <property type="nucleotide sequence ID" value="NZ_JACXLD010000003.1"/>
</dbReference>
<protein>
    <submittedName>
        <fullName evidence="4">TetR/AcrR family transcriptional regulator</fullName>
    </submittedName>
</protein>
<dbReference type="InterPro" id="IPR050624">
    <property type="entry name" value="HTH-type_Tx_Regulator"/>
</dbReference>
<evidence type="ECO:0000259" key="3">
    <source>
        <dbReference type="PROSITE" id="PS50977"/>
    </source>
</evidence>
<feature type="DNA-binding region" description="H-T-H motif" evidence="2">
    <location>
        <begin position="44"/>
        <end position="63"/>
    </location>
</feature>
<evidence type="ECO:0000256" key="2">
    <source>
        <dbReference type="PROSITE-ProRule" id="PRU00335"/>
    </source>
</evidence>
<dbReference type="EMBL" id="JACXLD010000003">
    <property type="protein sequence ID" value="MBD2858775.1"/>
    <property type="molecule type" value="Genomic_DNA"/>
</dbReference>
<dbReference type="Pfam" id="PF00440">
    <property type="entry name" value="TetR_N"/>
    <property type="match status" value="1"/>
</dbReference>
<dbReference type="Gene3D" id="1.10.357.10">
    <property type="entry name" value="Tetracycline Repressor, domain 2"/>
    <property type="match status" value="1"/>
</dbReference>
<sequence length="210" mass="23509">MAKAAKSKRIYGGTPLEERVAERRQSLLDAAFEIVGNQGYRALTVRSICKQAGLTDRYFYESFANGEDVLVALHQSLQDELLASMAEAYSQHNQNLEQLVRAGIKAYLDFMRDPRKARILMMEILGVSDAVTDHYLATTIVFSELMLKAYEPLVAGLNAELPERILLGESLLGTMIYVGNTWVMTQYEFPEQMVEDTAANVILSTLAKYA</sequence>
<dbReference type="PROSITE" id="PS50977">
    <property type="entry name" value="HTH_TETR_2"/>
    <property type="match status" value="1"/>
</dbReference>
<reference evidence="4" key="1">
    <citation type="submission" date="2020-09" db="EMBL/GenBank/DDBJ databases">
        <authorList>
            <person name="Yoon J.-W."/>
        </authorList>
    </citation>
    <scope>NUCLEOTIDE SEQUENCE</scope>
    <source>
        <strain evidence="4">KMU-158</strain>
    </source>
</reference>
<dbReference type="AlphaFoldDB" id="A0A927C3G3"/>
<keyword evidence="1 2" id="KW-0238">DNA-binding</keyword>
<keyword evidence="5" id="KW-1185">Reference proteome</keyword>
<dbReference type="InterPro" id="IPR001647">
    <property type="entry name" value="HTH_TetR"/>
</dbReference>
<comment type="caution">
    <text evidence="4">The sequence shown here is derived from an EMBL/GenBank/DDBJ whole genome shotgun (WGS) entry which is preliminary data.</text>
</comment>
<dbReference type="InterPro" id="IPR009057">
    <property type="entry name" value="Homeodomain-like_sf"/>
</dbReference>
<feature type="domain" description="HTH tetR-type" evidence="3">
    <location>
        <begin position="21"/>
        <end position="81"/>
    </location>
</feature>
<organism evidence="4 5">
    <name type="scientific">Spongiibacter pelagi</name>
    <dbReference type="NCBI Taxonomy" id="2760804"/>
    <lineage>
        <taxon>Bacteria</taxon>
        <taxon>Pseudomonadati</taxon>
        <taxon>Pseudomonadota</taxon>
        <taxon>Gammaproteobacteria</taxon>
        <taxon>Cellvibrionales</taxon>
        <taxon>Spongiibacteraceae</taxon>
        <taxon>Spongiibacter</taxon>
    </lineage>
</organism>
<evidence type="ECO:0000313" key="5">
    <source>
        <dbReference type="Proteomes" id="UP000610558"/>
    </source>
</evidence>
<dbReference type="PANTHER" id="PTHR43479:SF11">
    <property type="entry name" value="ACREF_ENVCD OPERON REPRESSOR-RELATED"/>
    <property type="match status" value="1"/>
</dbReference>
<evidence type="ECO:0000313" key="4">
    <source>
        <dbReference type="EMBL" id="MBD2858775.1"/>
    </source>
</evidence>
<accession>A0A927C3G3</accession>
<dbReference type="SUPFAM" id="SSF46689">
    <property type="entry name" value="Homeodomain-like"/>
    <property type="match status" value="1"/>
</dbReference>
<evidence type="ECO:0000256" key="1">
    <source>
        <dbReference type="ARBA" id="ARBA00023125"/>
    </source>
</evidence>
<dbReference type="Proteomes" id="UP000610558">
    <property type="component" value="Unassembled WGS sequence"/>
</dbReference>
<dbReference type="PANTHER" id="PTHR43479">
    <property type="entry name" value="ACREF/ENVCD OPERON REPRESSOR-RELATED"/>
    <property type="match status" value="1"/>
</dbReference>
<gene>
    <name evidence="4" type="ORF">IB286_07100</name>
</gene>
<proteinExistence type="predicted"/>
<name>A0A927C3G3_9GAMM</name>
<dbReference type="GO" id="GO:0003677">
    <property type="term" value="F:DNA binding"/>
    <property type="evidence" value="ECO:0007669"/>
    <property type="project" value="UniProtKB-UniRule"/>
</dbReference>